<name>A0A183C0A0_GLOPA</name>
<evidence type="ECO:0000256" key="4">
    <source>
        <dbReference type="ARBA" id="ARBA00023242"/>
    </source>
</evidence>
<evidence type="ECO:0000256" key="1">
    <source>
        <dbReference type="ARBA" id="ARBA00004123"/>
    </source>
</evidence>
<keyword evidence="8" id="KW-1185">Reference proteome</keyword>
<feature type="domain" description="Homeobox" evidence="7">
    <location>
        <begin position="61"/>
        <end position="107"/>
    </location>
</feature>
<dbReference type="InterPro" id="IPR017970">
    <property type="entry name" value="Homeobox_CS"/>
</dbReference>
<evidence type="ECO:0000256" key="6">
    <source>
        <dbReference type="RuleBase" id="RU000682"/>
    </source>
</evidence>
<evidence type="ECO:0000313" key="9">
    <source>
        <dbReference type="WBParaSite" id="GPLIN_000629200"/>
    </source>
</evidence>
<proteinExistence type="predicted"/>
<dbReference type="CDD" id="cd00086">
    <property type="entry name" value="homeodomain"/>
    <property type="match status" value="1"/>
</dbReference>
<keyword evidence="2 5" id="KW-0238">DNA-binding</keyword>
<dbReference type="PROSITE" id="PS00027">
    <property type="entry name" value="HOMEOBOX_1"/>
    <property type="match status" value="1"/>
</dbReference>
<reference evidence="9" key="3">
    <citation type="submission" date="2016-06" db="UniProtKB">
        <authorList>
            <consortium name="WormBaseParasite"/>
        </authorList>
    </citation>
    <scope>IDENTIFICATION</scope>
</reference>
<evidence type="ECO:0000259" key="7">
    <source>
        <dbReference type="PROSITE" id="PS50071"/>
    </source>
</evidence>
<reference evidence="8" key="1">
    <citation type="submission" date="2013-12" db="EMBL/GenBank/DDBJ databases">
        <authorList>
            <person name="Aslett M."/>
        </authorList>
    </citation>
    <scope>NUCLEOTIDE SEQUENCE [LARGE SCALE GENOMIC DNA]</scope>
    <source>
        <strain evidence="8">Lindley</strain>
    </source>
</reference>
<dbReference type="Gene3D" id="1.10.10.60">
    <property type="entry name" value="Homeodomain-like"/>
    <property type="match status" value="1"/>
</dbReference>
<dbReference type="SUPFAM" id="SSF46689">
    <property type="entry name" value="Homeodomain-like"/>
    <property type="match status" value="1"/>
</dbReference>
<dbReference type="InterPro" id="IPR009057">
    <property type="entry name" value="Homeodomain-like_sf"/>
</dbReference>
<protein>
    <submittedName>
        <fullName evidence="9">Homeobox domain-containing protein</fullName>
    </submittedName>
</protein>
<keyword evidence="3 5" id="KW-0371">Homeobox</keyword>
<keyword evidence="4 5" id="KW-0539">Nucleus</keyword>
<dbReference type="Proteomes" id="UP000050741">
    <property type="component" value="Unassembled WGS sequence"/>
</dbReference>
<dbReference type="GO" id="GO:0003677">
    <property type="term" value="F:DNA binding"/>
    <property type="evidence" value="ECO:0007669"/>
    <property type="project" value="UniProtKB-UniRule"/>
</dbReference>
<comment type="subcellular location">
    <subcellularLocation>
        <location evidence="1 5 6">Nucleus</location>
    </subcellularLocation>
</comment>
<sequence length="107" mass="12830">MGNQELYLLNNLDLLFTIYKAKDPFLMQTLLGNDTNKYRLAVHDVKIYAKMIEPRVYADWQRELLVAAYEAHGRYLSMPHARQLALQTRLTTKQVTKWFCNRRLRRR</sequence>
<dbReference type="WBParaSite" id="GPLIN_000629200">
    <property type="protein sequence ID" value="GPLIN_000629200"/>
    <property type="gene ID" value="GPLIN_000629200"/>
</dbReference>
<dbReference type="Pfam" id="PF00046">
    <property type="entry name" value="Homeodomain"/>
    <property type="match status" value="1"/>
</dbReference>
<accession>A0A183C0A0</accession>
<organism evidence="8 9">
    <name type="scientific">Globodera pallida</name>
    <name type="common">Potato cyst nematode worm</name>
    <name type="synonym">Heterodera pallida</name>
    <dbReference type="NCBI Taxonomy" id="36090"/>
    <lineage>
        <taxon>Eukaryota</taxon>
        <taxon>Metazoa</taxon>
        <taxon>Ecdysozoa</taxon>
        <taxon>Nematoda</taxon>
        <taxon>Chromadorea</taxon>
        <taxon>Rhabditida</taxon>
        <taxon>Tylenchina</taxon>
        <taxon>Tylenchomorpha</taxon>
        <taxon>Tylenchoidea</taxon>
        <taxon>Heteroderidae</taxon>
        <taxon>Heteroderinae</taxon>
        <taxon>Globodera</taxon>
    </lineage>
</organism>
<dbReference type="GO" id="GO:0000981">
    <property type="term" value="F:DNA-binding transcription factor activity, RNA polymerase II-specific"/>
    <property type="evidence" value="ECO:0007669"/>
    <property type="project" value="InterPro"/>
</dbReference>
<evidence type="ECO:0000313" key="8">
    <source>
        <dbReference type="Proteomes" id="UP000050741"/>
    </source>
</evidence>
<dbReference type="AlphaFoldDB" id="A0A183C0A0"/>
<dbReference type="InterPro" id="IPR001356">
    <property type="entry name" value="HD"/>
</dbReference>
<dbReference type="PROSITE" id="PS50071">
    <property type="entry name" value="HOMEOBOX_2"/>
    <property type="match status" value="1"/>
</dbReference>
<evidence type="ECO:0000256" key="3">
    <source>
        <dbReference type="ARBA" id="ARBA00023155"/>
    </source>
</evidence>
<reference evidence="8" key="2">
    <citation type="submission" date="2014-05" db="EMBL/GenBank/DDBJ databases">
        <title>The genome and life-stage specific transcriptomes of Globodera pallida elucidate key aspects of plant parasitism by a cyst nematode.</title>
        <authorList>
            <person name="Cotton J.A."/>
            <person name="Lilley C.J."/>
            <person name="Jones L.M."/>
            <person name="Kikuchi T."/>
            <person name="Reid A.J."/>
            <person name="Thorpe P."/>
            <person name="Tsai I.J."/>
            <person name="Beasley H."/>
            <person name="Blok V."/>
            <person name="Cock P.J.A."/>
            <person name="Van den Akker S.E."/>
            <person name="Holroyd N."/>
            <person name="Hunt M."/>
            <person name="Mantelin S."/>
            <person name="Naghra H."/>
            <person name="Pain A."/>
            <person name="Palomares-Rius J.E."/>
            <person name="Zarowiecki M."/>
            <person name="Berriman M."/>
            <person name="Jones J.T."/>
            <person name="Urwin P.E."/>
        </authorList>
    </citation>
    <scope>NUCLEOTIDE SEQUENCE [LARGE SCALE GENOMIC DNA]</scope>
    <source>
        <strain evidence="8">Lindley</strain>
    </source>
</reference>
<dbReference type="GO" id="GO:0005634">
    <property type="term" value="C:nucleus"/>
    <property type="evidence" value="ECO:0007669"/>
    <property type="project" value="UniProtKB-SubCell"/>
</dbReference>
<evidence type="ECO:0000256" key="2">
    <source>
        <dbReference type="ARBA" id="ARBA00023125"/>
    </source>
</evidence>
<evidence type="ECO:0000256" key="5">
    <source>
        <dbReference type="PROSITE-ProRule" id="PRU00108"/>
    </source>
</evidence>